<evidence type="ECO:0000256" key="3">
    <source>
        <dbReference type="ARBA" id="ARBA00023163"/>
    </source>
</evidence>
<keyword evidence="3" id="KW-0804">Transcription</keyword>
<evidence type="ECO:0000313" key="6">
    <source>
        <dbReference type="Proteomes" id="UP000076234"/>
    </source>
</evidence>
<dbReference type="InterPro" id="IPR050204">
    <property type="entry name" value="AraC_XylS_family_regulators"/>
</dbReference>
<reference evidence="6" key="1">
    <citation type="submission" date="2015-11" db="EMBL/GenBank/DDBJ databases">
        <title>Complete genome sequence of a polyethylene glycol-degrading strain Sphingopyxis terrae strain 203-1 (NBRC 15098).</title>
        <authorList>
            <person name="Yoshiyuki O."/>
            <person name="Shouta N."/>
            <person name="Nagata Y."/>
            <person name="Numata M."/>
            <person name="Tsuchikane K."/>
            <person name="Hosoyama A."/>
            <person name="Yamazoe A."/>
            <person name="Tsuda M."/>
            <person name="Fujita N."/>
            <person name="Kawai F."/>
        </authorList>
    </citation>
    <scope>NUCLEOTIDE SEQUENCE [LARGE SCALE GENOMIC DNA]</scope>
    <source>
        <strain evidence="6">203-1</strain>
    </source>
</reference>
<dbReference type="PANTHER" id="PTHR46796">
    <property type="entry name" value="HTH-TYPE TRANSCRIPTIONAL ACTIVATOR RHAS-RELATED"/>
    <property type="match status" value="1"/>
</dbReference>
<dbReference type="KEGG" id="ster:AOA14_04420"/>
<gene>
    <name evidence="5" type="ORF">AOA14_04420</name>
</gene>
<protein>
    <submittedName>
        <fullName evidence="5">AraC family transcriptional regulator</fullName>
    </submittedName>
</protein>
<dbReference type="GO" id="GO:0043565">
    <property type="term" value="F:sequence-specific DNA binding"/>
    <property type="evidence" value="ECO:0007669"/>
    <property type="project" value="InterPro"/>
</dbReference>
<dbReference type="InterPro" id="IPR032783">
    <property type="entry name" value="AraC_lig"/>
</dbReference>
<dbReference type="InterPro" id="IPR018062">
    <property type="entry name" value="HTH_AraC-typ_CS"/>
</dbReference>
<dbReference type="GO" id="GO:0003700">
    <property type="term" value="F:DNA-binding transcription factor activity"/>
    <property type="evidence" value="ECO:0007669"/>
    <property type="project" value="InterPro"/>
</dbReference>
<dbReference type="PANTHER" id="PTHR46796:SF7">
    <property type="entry name" value="ARAC FAMILY TRANSCRIPTIONAL REGULATOR"/>
    <property type="match status" value="1"/>
</dbReference>
<dbReference type="STRING" id="1219058.AOA14_04420"/>
<dbReference type="Pfam" id="PF12833">
    <property type="entry name" value="HTH_18"/>
    <property type="match status" value="1"/>
</dbReference>
<dbReference type="AlphaFoldDB" id="A0A142VX28"/>
<keyword evidence="1" id="KW-0805">Transcription regulation</keyword>
<evidence type="ECO:0000313" key="5">
    <source>
        <dbReference type="EMBL" id="AMU93847.1"/>
    </source>
</evidence>
<evidence type="ECO:0000256" key="2">
    <source>
        <dbReference type="ARBA" id="ARBA00023125"/>
    </source>
</evidence>
<evidence type="ECO:0000259" key="4">
    <source>
        <dbReference type="PROSITE" id="PS01124"/>
    </source>
</evidence>
<evidence type="ECO:0000256" key="1">
    <source>
        <dbReference type="ARBA" id="ARBA00023015"/>
    </source>
</evidence>
<accession>A0A142VX28</accession>
<feature type="domain" description="HTH araC/xylS-type" evidence="4">
    <location>
        <begin position="215"/>
        <end position="313"/>
    </location>
</feature>
<dbReference type="PROSITE" id="PS01124">
    <property type="entry name" value="HTH_ARAC_FAMILY_2"/>
    <property type="match status" value="1"/>
</dbReference>
<sequence>MIYAALSMVLSQSSKTQSDPLSDVLGVLGAQVTRRTRMEAAGRWAFAFPAVERLKFVAVLRGSQWILLPGCPPQRLNEGDVCLLGRTAYAVASHPNEKPRDGGALYAIGSDVAHVGGDDVIGIGGSVTFGAGNADFLLDMFPTCMIVPRSSPGADAVTTILDLINSEFERDRMGSQIVTARLADVLVVEAIRAYASQIGGDKIGWFRALTDARIGRALRAMHGDVARHWTVASLAKVAGMSRASFSAEFSRIVGQPPLTYLRLWRLTLARAALVDGDVTVASIANRIGYMSQSAFGNAFRRSFGVSPKAGSRLKEQHS</sequence>
<dbReference type="EMBL" id="CP013342">
    <property type="protein sequence ID" value="AMU93847.1"/>
    <property type="molecule type" value="Genomic_DNA"/>
</dbReference>
<organism evidence="5 6">
    <name type="scientific">Sphingopyxis terrae subsp. terrae NBRC 15098</name>
    <dbReference type="NCBI Taxonomy" id="1219058"/>
    <lineage>
        <taxon>Bacteria</taxon>
        <taxon>Pseudomonadati</taxon>
        <taxon>Pseudomonadota</taxon>
        <taxon>Alphaproteobacteria</taxon>
        <taxon>Sphingomonadales</taxon>
        <taxon>Sphingomonadaceae</taxon>
        <taxon>Sphingopyxis</taxon>
    </lineage>
</organism>
<proteinExistence type="predicted"/>
<reference evidence="5 6" key="2">
    <citation type="journal article" date="2016" name="Genome Announc.">
        <title>Complete Genome Sequence of Sphingopyxis terrae Strain 203-1 (NBRC 111660), a Polyethylene Glycol Degrader.</title>
        <authorList>
            <person name="Ohtsubo Y."/>
            <person name="Nonoyama S."/>
            <person name="Nagata Y."/>
            <person name="Numata M."/>
            <person name="Tsuchikane K."/>
            <person name="Hosoyama A."/>
            <person name="Yamazoe A."/>
            <person name="Tsuda M."/>
            <person name="Fujita N."/>
            <person name="Kawai F."/>
        </authorList>
    </citation>
    <scope>NUCLEOTIDE SEQUENCE [LARGE SCALE GENOMIC DNA]</scope>
    <source>
        <strain evidence="5 6">203-1</strain>
    </source>
</reference>
<dbReference type="InterPro" id="IPR018060">
    <property type="entry name" value="HTH_AraC"/>
</dbReference>
<dbReference type="SMART" id="SM00342">
    <property type="entry name" value="HTH_ARAC"/>
    <property type="match status" value="1"/>
</dbReference>
<dbReference type="PROSITE" id="PS00041">
    <property type="entry name" value="HTH_ARAC_FAMILY_1"/>
    <property type="match status" value="1"/>
</dbReference>
<dbReference type="Pfam" id="PF12852">
    <property type="entry name" value="Cupin_6"/>
    <property type="match status" value="1"/>
</dbReference>
<dbReference type="Proteomes" id="UP000076234">
    <property type="component" value="Chromosome"/>
</dbReference>
<dbReference type="SUPFAM" id="SSF46689">
    <property type="entry name" value="Homeodomain-like"/>
    <property type="match status" value="2"/>
</dbReference>
<keyword evidence="2" id="KW-0238">DNA-binding</keyword>
<dbReference type="InterPro" id="IPR009057">
    <property type="entry name" value="Homeodomain-like_sf"/>
</dbReference>
<name>A0A142VX28_9SPHN</name>
<dbReference type="Gene3D" id="1.10.10.60">
    <property type="entry name" value="Homeodomain-like"/>
    <property type="match status" value="2"/>
</dbReference>